<feature type="region of interest" description="Disordered" evidence="1">
    <location>
        <begin position="78"/>
        <end position="97"/>
    </location>
</feature>
<reference evidence="2" key="1">
    <citation type="submission" date="2020-10" db="EMBL/GenBank/DDBJ databases">
        <authorList>
            <person name="Kikuchi T."/>
        </authorList>
    </citation>
    <scope>NUCLEOTIDE SEQUENCE</scope>
    <source>
        <strain evidence="2">NKZ352</strain>
    </source>
</reference>
<comment type="caution">
    <text evidence="2">The sequence shown here is derived from an EMBL/GenBank/DDBJ whole genome shotgun (WGS) entry which is preliminary data.</text>
</comment>
<dbReference type="Proteomes" id="UP000835052">
    <property type="component" value="Unassembled WGS sequence"/>
</dbReference>
<dbReference type="AlphaFoldDB" id="A0A8S1HSU6"/>
<dbReference type="EMBL" id="CAJGYM010000142">
    <property type="protein sequence ID" value="CAD6198883.1"/>
    <property type="molecule type" value="Genomic_DNA"/>
</dbReference>
<evidence type="ECO:0000256" key="1">
    <source>
        <dbReference type="SAM" id="MobiDB-lite"/>
    </source>
</evidence>
<protein>
    <submittedName>
        <fullName evidence="2">Uncharacterized protein</fullName>
    </submittedName>
</protein>
<evidence type="ECO:0000313" key="2">
    <source>
        <dbReference type="EMBL" id="CAD6198883.1"/>
    </source>
</evidence>
<name>A0A8S1HSU6_9PELO</name>
<accession>A0A8S1HSU6</accession>
<gene>
    <name evidence="2" type="ORF">CAUJ_LOCUS14788</name>
</gene>
<evidence type="ECO:0000313" key="3">
    <source>
        <dbReference type="Proteomes" id="UP000835052"/>
    </source>
</evidence>
<keyword evidence="3" id="KW-1185">Reference proteome</keyword>
<sequence>MRPLLAFFKKRTQYKLILKPQRDRNASQPFQMRSSAYVKKCERKSASIEQPTDVLTSFGTATRPRRVQPFQLQKILEAPSPQTHSKCDRHFSQVVLN</sequence>
<organism evidence="2 3">
    <name type="scientific">Caenorhabditis auriculariae</name>
    <dbReference type="NCBI Taxonomy" id="2777116"/>
    <lineage>
        <taxon>Eukaryota</taxon>
        <taxon>Metazoa</taxon>
        <taxon>Ecdysozoa</taxon>
        <taxon>Nematoda</taxon>
        <taxon>Chromadorea</taxon>
        <taxon>Rhabditida</taxon>
        <taxon>Rhabditina</taxon>
        <taxon>Rhabditomorpha</taxon>
        <taxon>Rhabditoidea</taxon>
        <taxon>Rhabditidae</taxon>
        <taxon>Peloderinae</taxon>
        <taxon>Caenorhabditis</taxon>
    </lineage>
</organism>
<proteinExistence type="predicted"/>